<name>A0A8H8R348_9HELO</name>
<dbReference type="RefSeq" id="XP_031005398.1">
    <property type="nucleotide sequence ID" value="XM_031149074.1"/>
</dbReference>
<feature type="region of interest" description="Disordered" evidence="1">
    <location>
        <begin position="192"/>
        <end position="220"/>
    </location>
</feature>
<dbReference type="Proteomes" id="UP000431533">
    <property type="component" value="Unassembled WGS sequence"/>
</dbReference>
<evidence type="ECO:0000259" key="2">
    <source>
        <dbReference type="Pfam" id="PF10469"/>
    </source>
</evidence>
<protein>
    <recommendedName>
        <fullName evidence="2">A-kinase anchor protein 7-like phosphoesterase domain-containing protein</fullName>
    </recommendedName>
</protein>
<dbReference type="GO" id="GO:0006307">
    <property type="term" value="P:DNA alkylation repair"/>
    <property type="evidence" value="ECO:0007669"/>
    <property type="project" value="InterPro"/>
</dbReference>
<dbReference type="InterPro" id="IPR009210">
    <property type="entry name" value="ASCC1"/>
</dbReference>
<feature type="domain" description="A-kinase anchor protein 7-like phosphoesterase" evidence="2">
    <location>
        <begin position="11"/>
        <end position="271"/>
    </location>
</feature>
<dbReference type="EMBL" id="QGMH01000065">
    <property type="protein sequence ID" value="TVY26610.1"/>
    <property type="molecule type" value="Genomic_DNA"/>
</dbReference>
<accession>A0A8H8R348</accession>
<dbReference type="PANTHER" id="PTHR13360:SF1">
    <property type="entry name" value="ACTIVATING SIGNAL COINTEGRATOR 1 COMPLEX SUBUNIT 1"/>
    <property type="match status" value="1"/>
</dbReference>
<evidence type="ECO:0000313" key="4">
    <source>
        <dbReference type="Proteomes" id="UP000431533"/>
    </source>
</evidence>
<dbReference type="GO" id="GO:0006355">
    <property type="term" value="P:regulation of DNA-templated transcription"/>
    <property type="evidence" value="ECO:0007669"/>
    <property type="project" value="TreeGrafter"/>
</dbReference>
<evidence type="ECO:0000313" key="3">
    <source>
        <dbReference type="EMBL" id="TVY26610.1"/>
    </source>
</evidence>
<dbReference type="GeneID" id="41984309"/>
<dbReference type="Pfam" id="PF10469">
    <property type="entry name" value="AKAP7_NLS"/>
    <property type="match status" value="1"/>
</dbReference>
<feature type="compositionally biased region" description="Gly residues" evidence="1">
    <location>
        <begin position="193"/>
        <end position="215"/>
    </location>
</feature>
<keyword evidence="4" id="KW-1185">Reference proteome</keyword>
<sequence length="273" mass="28769">MPPKPPSQKLTHFLCIPLITPSSLPSLSTSLSHFHRTVSAPSHVPSIPASAVRPLGTLHLTLGVMSLGTEERVEEALGVLRGLDLGGMVLEALSPKSEAFSAEKIGTGIEEREKGKESNGTKDLRITLRGLKSMQAPASTSVLYAPPLHSSALSSFCLALKKVFTDAGLLVPDDRGLLLHVTVVNTVYVPRGQGQGHGQSQGGGVRDGGGSGGAGQRRKGRITIDAQEMLEDWAEFTWMEGVKVERVAVCRMGGKKGADGAEAYVVEGSVDMP</sequence>
<organism evidence="3 4">
    <name type="scientific">Lachnellula hyalina</name>
    <dbReference type="NCBI Taxonomy" id="1316788"/>
    <lineage>
        <taxon>Eukaryota</taxon>
        <taxon>Fungi</taxon>
        <taxon>Dikarya</taxon>
        <taxon>Ascomycota</taxon>
        <taxon>Pezizomycotina</taxon>
        <taxon>Leotiomycetes</taxon>
        <taxon>Helotiales</taxon>
        <taxon>Lachnaceae</taxon>
        <taxon>Lachnellula</taxon>
    </lineage>
</organism>
<reference evidence="3 4" key="1">
    <citation type="submission" date="2018-05" db="EMBL/GenBank/DDBJ databases">
        <title>Genome sequencing and assembly of the regulated plant pathogen Lachnellula willkommii and related sister species for the development of diagnostic species identification markers.</title>
        <authorList>
            <person name="Giroux E."/>
            <person name="Bilodeau G."/>
        </authorList>
    </citation>
    <scope>NUCLEOTIDE SEQUENCE [LARGE SCALE GENOMIC DNA]</scope>
    <source>
        <strain evidence="3 4">CBS 185.66</strain>
    </source>
</reference>
<comment type="caution">
    <text evidence="3">The sequence shown here is derived from an EMBL/GenBank/DDBJ whole genome shotgun (WGS) entry which is preliminary data.</text>
</comment>
<dbReference type="AlphaFoldDB" id="A0A8H8R348"/>
<dbReference type="InterPro" id="IPR019510">
    <property type="entry name" value="AKAP7-like_phosphoesterase"/>
</dbReference>
<dbReference type="PANTHER" id="PTHR13360">
    <property type="entry name" value="ACTIVATING SIGNAL COINTEGRATOR 1 COMPLEX SUBUNIT 1"/>
    <property type="match status" value="1"/>
</dbReference>
<gene>
    <name evidence="3" type="ORF">LHYA1_G004111</name>
</gene>
<dbReference type="Gene3D" id="3.90.1140.10">
    <property type="entry name" value="Cyclic phosphodiesterase"/>
    <property type="match status" value="1"/>
</dbReference>
<evidence type="ECO:0000256" key="1">
    <source>
        <dbReference type="SAM" id="MobiDB-lite"/>
    </source>
</evidence>
<dbReference type="OrthoDB" id="277832at2759"/>
<dbReference type="GO" id="GO:0005634">
    <property type="term" value="C:nucleus"/>
    <property type="evidence" value="ECO:0007669"/>
    <property type="project" value="TreeGrafter"/>
</dbReference>
<proteinExistence type="predicted"/>